<accession>A0A4R0X5Q0</accession>
<evidence type="ECO:0000256" key="1">
    <source>
        <dbReference type="SAM" id="MobiDB-lite"/>
    </source>
</evidence>
<keyword evidence="3" id="KW-1185">Reference proteome</keyword>
<dbReference type="Proteomes" id="UP000294200">
    <property type="component" value="Unassembled WGS sequence"/>
</dbReference>
<reference evidence="2 3" key="1">
    <citation type="submission" date="2017-02" db="EMBL/GenBank/DDBJ databases">
        <title>Paraburkholderia sophoroidis sp. nov. and Paraburkholderia steynii sp. nov. rhizobial symbionts of the fynbos legume Hypocalyptus sophoroides.</title>
        <authorList>
            <person name="Steenkamp E.T."/>
            <person name="Beukes C.W."/>
            <person name="Van Zyl E."/>
            <person name="Avontuur J."/>
            <person name="Chan W.Y."/>
            <person name="Hassen A."/>
            <person name="Palmer M."/>
            <person name="Mthombeni L."/>
            <person name="Phalane F."/>
            <person name="Sereme K."/>
            <person name="Venter S.N."/>
        </authorList>
    </citation>
    <scope>NUCLEOTIDE SEQUENCE [LARGE SCALE GENOMIC DNA]</scope>
    <source>
        <strain evidence="2 3">HC1.1ba</strain>
    </source>
</reference>
<feature type="region of interest" description="Disordered" evidence="1">
    <location>
        <begin position="27"/>
        <end position="62"/>
    </location>
</feature>
<proteinExistence type="predicted"/>
<name>A0A4R0X5Q0_9BURK</name>
<dbReference type="AlphaFoldDB" id="A0A4R0X5Q0"/>
<sequence length="171" mass="18225">MAPAIRCNLQRLHGHRVAADVRAGVERAAGRQRHRHAETTPALSVAAQPMPSSPRAPSSAPIPATPANGDVYLEVTINGESTKEIAHFVITDAMIYTTANELRDVGIRTDDLPPPGENGLIALGTIPRGCATRTVPSISSSTCRSPTRAASPPRWRTFPRGHPCRRAARGS</sequence>
<feature type="compositionally biased region" description="Basic residues" evidence="1">
    <location>
        <begin position="157"/>
        <end position="171"/>
    </location>
</feature>
<feature type="region of interest" description="Disordered" evidence="1">
    <location>
        <begin position="137"/>
        <end position="171"/>
    </location>
</feature>
<comment type="caution">
    <text evidence="2">The sequence shown here is derived from an EMBL/GenBank/DDBJ whole genome shotgun (WGS) entry which is preliminary data.</text>
</comment>
<protein>
    <submittedName>
        <fullName evidence="2">Uncharacterized protein</fullName>
    </submittedName>
</protein>
<evidence type="ECO:0000313" key="3">
    <source>
        <dbReference type="Proteomes" id="UP000294200"/>
    </source>
</evidence>
<organism evidence="2 3">
    <name type="scientific">Paraburkholderia steynii</name>
    <dbReference type="NCBI Taxonomy" id="1245441"/>
    <lineage>
        <taxon>Bacteria</taxon>
        <taxon>Pseudomonadati</taxon>
        <taxon>Pseudomonadota</taxon>
        <taxon>Betaproteobacteria</taxon>
        <taxon>Burkholderiales</taxon>
        <taxon>Burkholderiaceae</taxon>
        <taxon>Paraburkholderia</taxon>
    </lineage>
</organism>
<feature type="compositionally biased region" description="Low complexity" evidence="1">
    <location>
        <begin position="46"/>
        <end position="62"/>
    </location>
</feature>
<evidence type="ECO:0000313" key="2">
    <source>
        <dbReference type="EMBL" id="TCG05493.1"/>
    </source>
</evidence>
<dbReference type="EMBL" id="MWML01000164">
    <property type="protein sequence ID" value="TCG05493.1"/>
    <property type="molecule type" value="Genomic_DNA"/>
</dbReference>
<gene>
    <name evidence="2" type="ORF">BZM27_33335</name>
</gene>